<dbReference type="EMBL" id="JAACJM010000361">
    <property type="protein sequence ID" value="KAF5328476.1"/>
    <property type="molecule type" value="Genomic_DNA"/>
</dbReference>
<dbReference type="InterPro" id="IPR036397">
    <property type="entry name" value="RNaseH_sf"/>
</dbReference>
<name>A0A8H5BSN1_9AGAR</name>
<dbReference type="CDD" id="cd09276">
    <property type="entry name" value="Rnase_HI_RT_non_LTR"/>
    <property type="match status" value="1"/>
</dbReference>
<dbReference type="GO" id="GO:0004523">
    <property type="term" value="F:RNA-DNA hybrid ribonuclease activity"/>
    <property type="evidence" value="ECO:0007669"/>
    <property type="project" value="InterPro"/>
</dbReference>
<keyword evidence="3" id="KW-1185">Reference proteome</keyword>
<dbReference type="Gene3D" id="3.30.420.10">
    <property type="entry name" value="Ribonuclease H-like superfamily/Ribonuclease H"/>
    <property type="match status" value="1"/>
</dbReference>
<feature type="domain" description="RNase H type-1" evidence="1">
    <location>
        <begin position="133"/>
        <end position="272"/>
    </location>
</feature>
<dbReference type="Proteomes" id="UP000559256">
    <property type="component" value="Unassembled WGS sequence"/>
</dbReference>
<proteinExistence type="predicted"/>
<evidence type="ECO:0000259" key="1">
    <source>
        <dbReference type="PROSITE" id="PS50879"/>
    </source>
</evidence>
<protein>
    <recommendedName>
        <fullName evidence="1">RNase H type-1 domain-containing protein</fullName>
    </recommendedName>
</protein>
<dbReference type="InterPro" id="IPR012337">
    <property type="entry name" value="RNaseH-like_sf"/>
</dbReference>
<dbReference type="GO" id="GO:0003676">
    <property type="term" value="F:nucleic acid binding"/>
    <property type="evidence" value="ECO:0007669"/>
    <property type="project" value="InterPro"/>
</dbReference>
<reference evidence="2 3" key="1">
    <citation type="journal article" date="2020" name="ISME J.">
        <title>Uncovering the hidden diversity of litter-decomposition mechanisms in mushroom-forming fungi.</title>
        <authorList>
            <person name="Floudas D."/>
            <person name="Bentzer J."/>
            <person name="Ahren D."/>
            <person name="Johansson T."/>
            <person name="Persson P."/>
            <person name="Tunlid A."/>
        </authorList>
    </citation>
    <scope>NUCLEOTIDE SEQUENCE [LARGE SCALE GENOMIC DNA]</scope>
    <source>
        <strain evidence="2 3">CBS 291.85</strain>
    </source>
</reference>
<sequence length="285" mass="32260">MGVIKKMTTIQRQAAIVITGALRTVPTELLDLHASLLPMHLEAERHQQRAAVRICTLLPPHPLADHLHRARLQSFETQLAHRAPLHDLLREYKLEPGKVEKRKAVRYLASWDLGLEVRLWQTEEEAFKHFLSNFSHIQIYTDRSGYKNGVGASAVLYRYGQEMEVLRYRLGDDTEHEVYEGECVGLLLALHLLAEELNVQSISIWADNTAALQAVTNPKMGPAHYILDWFHNTLKSYKTAQPNTPIFLSWIPSHTGIPGNKRADEEAKKAAIGDVSPMEALPDEL</sequence>
<dbReference type="InterPro" id="IPR002156">
    <property type="entry name" value="RNaseH_domain"/>
</dbReference>
<dbReference type="OrthoDB" id="3051850at2759"/>
<dbReference type="Pfam" id="PF00075">
    <property type="entry name" value="RNase_H"/>
    <property type="match status" value="1"/>
</dbReference>
<organism evidence="2 3">
    <name type="scientific">Tetrapyrgos nigripes</name>
    <dbReference type="NCBI Taxonomy" id="182062"/>
    <lineage>
        <taxon>Eukaryota</taxon>
        <taxon>Fungi</taxon>
        <taxon>Dikarya</taxon>
        <taxon>Basidiomycota</taxon>
        <taxon>Agaricomycotina</taxon>
        <taxon>Agaricomycetes</taxon>
        <taxon>Agaricomycetidae</taxon>
        <taxon>Agaricales</taxon>
        <taxon>Marasmiineae</taxon>
        <taxon>Marasmiaceae</taxon>
        <taxon>Tetrapyrgos</taxon>
    </lineage>
</organism>
<dbReference type="PROSITE" id="PS50879">
    <property type="entry name" value="RNASE_H_1"/>
    <property type="match status" value="1"/>
</dbReference>
<evidence type="ECO:0000313" key="3">
    <source>
        <dbReference type="Proteomes" id="UP000559256"/>
    </source>
</evidence>
<gene>
    <name evidence="2" type="ORF">D9758_018604</name>
</gene>
<dbReference type="AlphaFoldDB" id="A0A8H5BSN1"/>
<evidence type="ECO:0000313" key="2">
    <source>
        <dbReference type="EMBL" id="KAF5328476.1"/>
    </source>
</evidence>
<comment type="caution">
    <text evidence="2">The sequence shown here is derived from an EMBL/GenBank/DDBJ whole genome shotgun (WGS) entry which is preliminary data.</text>
</comment>
<dbReference type="SUPFAM" id="SSF53098">
    <property type="entry name" value="Ribonuclease H-like"/>
    <property type="match status" value="1"/>
</dbReference>
<accession>A0A8H5BSN1</accession>